<evidence type="ECO:0000313" key="2">
    <source>
        <dbReference type="Proteomes" id="UP001472677"/>
    </source>
</evidence>
<keyword evidence="2" id="KW-1185">Reference proteome</keyword>
<gene>
    <name evidence="1" type="ORF">V6N12_037529</name>
</gene>
<protein>
    <submittedName>
        <fullName evidence="1">Uncharacterized protein</fullName>
    </submittedName>
</protein>
<accession>A0ABR1ZKC3</accession>
<organism evidence="1 2">
    <name type="scientific">Hibiscus sabdariffa</name>
    <name type="common">roselle</name>
    <dbReference type="NCBI Taxonomy" id="183260"/>
    <lineage>
        <taxon>Eukaryota</taxon>
        <taxon>Viridiplantae</taxon>
        <taxon>Streptophyta</taxon>
        <taxon>Embryophyta</taxon>
        <taxon>Tracheophyta</taxon>
        <taxon>Spermatophyta</taxon>
        <taxon>Magnoliopsida</taxon>
        <taxon>eudicotyledons</taxon>
        <taxon>Gunneridae</taxon>
        <taxon>Pentapetalae</taxon>
        <taxon>rosids</taxon>
        <taxon>malvids</taxon>
        <taxon>Malvales</taxon>
        <taxon>Malvaceae</taxon>
        <taxon>Malvoideae</taxon>
        <taxon>Hibiscus</taxon>
    </lineage>
</organism>
<reference evidence="1 2" key="1">
    <citation type="journal article" date="2024" name="G3 (Bethesda)">
        <title>Genome assembly of Hibiscus sabdariffa L. provides insights into metabolisms of medicinal natural products.</title>
        <authorList>
            <person name="Kim T."/>
        </authorList>
    </citation>
    <scope>NUCLEOTIDE SEQUENCE [LARGE SCALE GENOMIC DNA]</scope>
    <source>
        <strain evidence="1">TK-2024</strain>
        <tissue evidence="1">Old leaves</tissue>
    </source>
</reference>
<proteinExistence type="predicted"/>
<sequence>MNSDQQHLSRKNIYVISDQQRLPSYPMRLTRLFDFGREILSTWDDLENLTQLAWQGLATYGMIIPVVYSM</sequence>
<comment type="caution">
    <text evidence="1">The sequence shown here is derived from an EMBL/GenBank/DDBJ whole genome shotgun (WGS) entry which is preliminary data.</text>
</comment>
<name>A0ABR1ZKC3_9ROSI</name>
<dbReference type="EMBL" id="JBBPBM010001947">
    <property type="protein sequence ID" value="KAK8481042.1"/>
    <property type="molecule type" value="Genomic_DNA"/>
</dbReference>
<dbReference type="Proteomes" id="UP001472677">
    <property type="component" value="Unassembled WGS sequence"/>
</dbReference>
<evidence type="ECO:0000313" key="1">
    <source>
        <dbReference type="EMBL" id="KAK8481042.1"/>
    </source>
</evidence>